<feature type="domain" description="Transposase IS110-like N-terminal" evidence="2">
    <location>
        <begin position="5"/>
        <end position="152"/>
    </location>
</feature>
<dbReference type="AlphaFoldDB" id="A0A0A1YK97"/>
<name>A0A0A1YK97_9PSED</name>
<evidence type="ECO:0000313" key="5">
    <source>
        <dbReference type="Proteomes" id="UP000030063"/>
    </source>
</evidence>
<dbReference type="Proteomes" id="UP000030063">
    <property type="component" value="Unassembled WGS sequence"/>
</dbReference>
<feature type="coiled-coil region" evidence="1">
    <location>
        <begin position="128"/>
        <end position="155"/>
    </location>
</feature>
<dbReference type="Pfam" id="PF02371">
    <property type="entry name" value="Transposase_20"/>
    <property type="match status" value="1"/>
</dbReference>
<accession>A0A0A1YK97</accession>
<evidence type="ECO:0000256" key="1">
    <source>
        <dbReference type="SAM" id="Coils"/>
    </source>
</evidence>
<feature type="domain" description="Transposase IS116/IS110/IS902 C-terminal" evidence="3">
    <location>
        <begin position="196"/>
        <end position="279"/>
    </location>
</feature>
<comment type="caution">
    <text evidence="4">The sequence shown here is derived from an EMBL/GenBank/DDBJ whole genome shotgun (WGS) entry which is preliminary data.</text>
</comment>
<organism evidence="4 5">
    <name type="scientific">Pseudomonas taeanensis MS-3</name>
    <dbReference type="NCBI Taxonomy" id="1395571"/>
    <lineage>
        <taxon>Bacteria</taxon>
        <taxon>Pseudomonadati</taxon>
        <taxon>Pseudomonadota</taxon>
        <taxon>Gammaproteobacteria</taxon>
        <taxon>Pseudomonadales</taxon>
        <taxon>Pseudomonadaceae</taxon>
        <taxon>Pseudomonas</taxon>
    </lineage>
</organism>
<evidence type="ECO:0000259" key="3">
    <source>
        <dbReference type="Pfam" id="PF02371"/>
    </source>
</evidence>
<dbReference type="NCBIfam" id="NF033542">
    <property type="entry name" value="transpos_IS110"/>
    <property type="match status" value="1"/>
</dbReference>
<dbReference type="OrthoDB" id="9795150at2"/>
<reference evidence="4 5" key="1">
    <citation type="journal article" date="2014" name="Genome Announc.">
        <title>Draft Genome Sequence of Petroleum Oil-Degrading Marine Bacterium Pseudomonas taeanensis Strain MS-3, Isolated from a Crude Oil-Contaminated Seashore.</title>
        <authorList>
            <person name="Lee S.Y."/>
            <person name="Kim S.H."/>
            <person name="Lee D.G."/>
            <person name="Shin S."/>
            <person name="Yun S.H."/>
            <person name="Choi C.W."/>
            <person name="Chung Y.H."/>
            <person name="Choi J.S."/>
            <person name="Kahng H.Y."/>
            <person name="Kim S.I."/>
        </authorList>
    </citation>
    <scope>NUCLEOTIDE SEQUENCE [LARGE SCALE GENOMIC DNA]</scope>
    <source>
        <strain evidence="4 5">MS-3</strain>
    </source>
</reference>
<dbReference type="InterPro" id="IPR003346">
    <property type="entry name" value="Transposase_20"/>
</dbReference>
<keyword evidence="5" id="KW-1185">Reference proteome</keyword>
<evidence type="ECO:0000259" key="2">
    <source>
        <dbReference type="Pfam" id="PF01548"/>
    </source>
</evidence>
<dbReference type="EMBL" id="AWSQ01000002">
    <property type="protein sequence ID" value="KFX70325.1"/>
    <property type="molecule type" value="Genomic_DNA"/>
</dbReference>
<dbReference type="InterPro" id="IPR047650">
    <property type="entry name" value="Transpos_IS110"/>
</dbReference>
<dbReference type="GO" id="GO:0006313">
    <property type="term" value="P:DNA transposition"/>
    <property type="evidence" value="ECO:0007669"/>
    <property type="project" value="InterPro"/>
</dbReference>
<dbReference type="RefSeq" id="WP_025165588.1">
    <property type="nucleotide sequence ID" value="NZ_AWSQ01000002.1"/>
</dbReference>
<dbReference type="GO" id="GO:0003677">
    <property type="term" value="F:DNA binding"/>
    <property type="evidence" value="ECO:0007669"/>
    <property type="project" value="InterPro"/>
</dbReference>
<dbReference type="PANTHER" id="PTHR33055:SF3">
    <property type="entry name" value="PUTATIVE TRANSPOSASE FOR IS117-RELATED"/>
    <property type="match status" value="1"/>
</dbReference>
<dbReference type="GO" id="GO:0004803">
    <property type="term" value="F:transposase activity"/>
    <property type="evidence" value="ECO:0007669"/>
    <property type="project" value="InterPro"/>
</dbReference>
<dbReference type="Pfam" id="PF01548">
    <property type="entry name" value="DEDD_Tnp_IS110"/>
    <property type="match status" value="1"/>
</dbReference>
<proteinExistence type="predicted"/>
<dbReference type="eggNOG" id="COG3547">
    <property type="taxonomic scope" value="Bacteria"/>
</dbReference>
<keyword evidence="1" id="KW-0175">Coiled coil</keyword>
<gene>
    <name evidence="4" type="ORF">TMS3_0112655</name>
</gene>
<dbReference type="PANTHER" id="PTHR33055">
    <property type="entry name" value="TRANSPOSASE FOR INSERTION SEQUENCE ELEMENT IS1111A"/>
    <property type="match status" value="1"/>
</dbReference>
<evidence type="ECO:0000313" key="4">
    <source>
        <dbReference type="EMBL" id="KFX70325.1"/>
    </source>
</evidence>
<protein>
    <submittedName>
        <fullName evidence="4">Transposase</fullName>
    </submittedName>
</protein>
<sequence>MSSIVGIDIAKHSFDIATLQANGKFRTKSKLSNAAAGFQTLQQWLSKYAEPSAWVVMEATGVYHEALAEYLHQLGYRVCVMNPAQIASYAQSQLQRVKTDRVDAKLIADYGQRHLDKLRAWQPEPLAARRLRALVRRLEDLKEIEQMELNRLEVSDASVQSSIRSVLQHVQEQIADTLKAIQDHIDNDPDLRAKRDLLVSIDGIGDKTAALLLAELGDPLGFKSDRAITAFAGLNPKLQDSGKHKGHVSISRMGSARLRSGLYMPAVAAMIHNPAIKALKERLQARGKAGKQIVCAAMRKLLHIAYGVLKSGEPFDVKKALAR</sequence>
<dbReference type="InterPro" id="IPR002525">
    <property type="entry name" value="Transp_IS110-like_N"/>
</dbReference>